<dbReference type="EMBL" id="JBHFQA010000017">
    <property type="protein sequence ID" value="KAL2084782.1"/>
    <property type="molecule type" value="Genomic_DNA"/>
</dbReference>
<dbReference type="AlphaFoldDB" id="A0ABD1JCA2"/>
<evidence type="ECO:0000256" key="9">
    <source>
        <dbReference type="SAM" id="Phobius"/>
    </source>
</evidence>
<dbReference type="InterPro" id="IPR017452">
    <property type="entry name" value="GPCR_Rhodpsn_7TM"/>
</dbReference>
<sequence length="556" mass="60969">MSAGVNGTERGAVSIPSSIPPFFHSQLSHSADLAVAIFIITTGVVSLVGNGVVLVVLGKKRKKLRPHELMTINLAVCDFGYSLFGAPFFITSSSNLSHLIPIIMCPAGILVTAAWPNQRKLGPVLQGMGRGENGVGLSHAWVFGEAGCLFYGIQGFVFGIGSLMTTCLISLDRSFKICSIKYGQWIERRHASLSIALVWMYTIFWSLLPVFGFGSYGPEPYATSCTINWWMMKSSLNDRIYIFLILTLCFVGPTFIIITSYIAIMVTVYRSNRMLASIPSSGRTHSSKELRLTKTAAVVCLSFLLAWTPYAIVSLYSALTAKEELGEDPEILRAETAPTGATNPRLADFLSLPTLINWTCLQNCSTFQQSADALTNNSTVHFRFKLGFHPSLGSASQSTIRVVSSLRPEVTLIPAMFAKSHCMVNPFIYQIMNREFREDVYYMFCGRGLDRERTSRRGRGGSDSQANRSSVSLSYCHSWRRRSTSNMASSRDSKGQWKGQSAGSERAHRGSWQGSGSSGLASLDAATLDTHINMEREKGNESDRGTKKELGGPPSP</sequence>
<evidence type="ECO:0000256" key="3">
    <source>
        <dbReference type="ARBA" id="ARBA00022989"/>
    </source>
</evidence>
<evidence type="ECO:0000256" key="2">
    <source>
        <dbReference type="ARBA" id="ARBA00022692"/>
    </source>
</evidence>
<keyword evidence="2 9" id="KW-0812">Transmembrane</keyword>
<protein>
    <recommendedName>
        <fullName evidence="10">G-protein coupled receptors family 1 profile domain-containing protein</fullName>
    </recommendedName>
</protein>
<dbReference type="Proteomes" id="UP001591681">
    <property type="component" value="Unassembled WGS sequence"/>
</dbReference>
<dbReference type="GO" id="GO:0004930">
    <property type="term" value="F:G protein-coupled receptor activity"/>
    <property type="evidence" value="ECO:0007669"/>
    <property type="project" value="UniProtKB-KW"/>
</dbReference>
<evidence type="ECO:0000313" key="11">
    <source>
        <dbReference type="EMBL" id="KAL2084782.1"/>
    </source>
</evidence>
<feature type="compositionally biased region" description="Basic and acidic residues" evidence="8">
    <location>
        <begin position="532"/>
        <end position="550"/>
    </location>
</feature>
<feature type="transmembrane region" description="Helical" evidence="9">
    <location>
        <begin position="149"/>
        <end position="171"/>
    </location>
</feature>
<evidence type="ECO:0000313" key="12">
    <source>
        <dbReference type="Proteomes" id="UP001591681"/>
    </source>
</evidence>
<feature type="compositionally biased region" description="Low complexity" evidence="8">
    <location>
        <begin position="514"/>
        <end position="530"/>
    </location>
</feature>
<organism evidence="11 12">
    <name type="scientific">Coilia grayii</name>
    <name type="common">Gray's grenadier anchovy</name>
    <dbReference type="NCBI Taxonomy" id="363190"/>
    <lineage>
        <taxon>Eukaryota</taxon>
        <taxon>Metazoa</taxon>
        <taxon>Chordata</taxon>
        <taxon>Craniata</taxon>
        <taxon>Vertebrata</taxon>
        <taxon>Euteleostomi</taxon>
        <taxon>Actinopterygii</taxon>
        <taxon>Neopterygii</taxon>
        <taxon>Teleostei</taxon>
        <taxon>Clupei</taxon>
        <taxon>Clupeiformes</taxon>
        <taxon>Clupeoidei</taxon>
        <taxon>Engraulidae</taxon>
        <taxon>Coilinae</taxon>
        <taxon>Coilia</taxon>
    </lineage>
</organism>
<keyword evidence="3 9" id="KW-1133">Transmembrane helix</keyword>
<evidence type="ECO:0000256" key="1">
    <source>
        <dbReference type="ARBA" id="ARBA00004141"/>
    </source>
</evidence>
<evidence type="ECO:0000256" key="7">
    <source>
        <dbReference type="ARBA" id="ARBA00023224"/>
    </source>
</evidence>
<feature type="transmembrane region" description="Helical" evidence="9">
    <location>
        <begin position="240"/>
        <end position="264"/>
    </location>
</feature>
<keyword evidence="5 9" id="KW-0472">Membrane</keyword>
<comment type="subcellular location">
    <subcellularLocation>
        <location evidence="1">Membrane</location>
        <topology evidence="1">Multi-pass membrane protein</topology>
    </subcellularLocation>
</comment>
<accession>A0ABD1JCA2</accession>
<feature type="transmembrane region" description="Helical" evidence="9">
    <location>
        <begin position="296"/>
        <end position="319"/>
    </location>
</feature>
<feature type="transmembrane region" description="Helical" evidence="9">
    <location>
        <begin position="33"/>
        <end position="57"/>
    </location>
</feature>
<comment type="caution">
    <text evidence="11">The sequence shown here is derived from an EMBL/GenBank/DDBJ whole genome shotgun (WGS) entry which is preliminary data.</text>
</comment>
<dbReference type="PROSITE" id="PS50262">
    <property type="entry name" value="G_PROTEIN_RECEP_F1_2"/>
    <property type="match status" value="1"/>
</dbReference>
<dbReference type="Gene3D" id="1.20.1070.10">
    <property type="entry name" value="Rhodopsin 7-helix transmembrane proteins"/>
    <property type="match status" value="2"/>
</dbReference>
<name>A0ABD1JCA2_9TELE</name>
<reference evidence="11 12" key="1">
    <citation type="submission" date="2024-09" db="EMBL/GenBank/DDBJ databases">
        <title>A chromosome-level genome assembly of Gray's grenadier anchovy, Coilia grayii.</title>
        <authorList>
            <person name="Fu Z."/>
        </authorList>
    </citation>
    <scope>NUCLEOTIDE SEQUENCE [LARGE SCALE GENOMIC DNA]</scope>
    <source>
        <strain evidence="11">G4</strain>
        <tissue evidence="11">Muscle</tissue>
    </source>
</reference>
<evidence type="ECO:0000256" key="4">
    <source>
        <dbReference type="ARBA" id="ARBA00023040"/>
    </source>
</evidence>
<feature type="transmembrane region" description="Helical" evidence="9">
    <location>
        <begin position="69"/>
        <end position="90"/>
    </location>
</feature>
<dbReference type="InterPro" id="IPR000276">
    <property type="entry name" value="GPCR_Rhodpsn"/>
</dbReference>
<evidence type="ECO:0000256" key="8">
    <source>
        <dbReference type="SAM" id="MobiDB-lite"/>
    </source>
</evidence>
<evidence type="ECO:0000256" key="6">
    <source>
        <dbReference type="ARBA" id="ARBA00023170"/>
    </source>
</evidence>
<feature type="domain" description="G-protein coupled receptors family 1 profile" evidence="10">
    <location>
        <begin position="49"/>
        <end position="429"/>
    </location>
</feature>
<dbReference type="Pfam" id="PF00001">
    <property type="entry name" value="7tm_1"/>
    <property type="match status" value="1"/>
</dbReference>
<keyword evidence="7" id="KW-0807">Transducer</keyword>
<proteinExistence type="predicted"/>
<feature type="transmembrane region" description="Helical" evidence="9">
    <location>
        <begin position="191"/>
        <end position="211"/>
    </location>
</feature>
<dbReference type="SUPFAM" id="SSF81321">
    <property type="entry name" value="Family A G protein-coupled receptor-like"/>
    <property type="match status" value="2"/>
</dbReference>
<evidence type="ECO:0000259" key="10">
    <source>
        <dbReference type="PROSITE" id="PS50262"/>
    </source>
</evidence>
<feature type="region of interest" description="Disordered" evidence="8">
    <location>
        <begin position="482"/>
        <end position="556"/>
    </location>
</feature>
<keyword evidence="12" id="KW-1185">Reference proteome</keyword>
<evidence type="ECO:0000256" key="5">
    <source>
        <dbReference type="ARBA" id="ARBA00023136"/>
    </source>
</evidence>
<dbReference type="PANTHER" id="PTHR24240">
    <property type="entry name" value="OPSIN"/>
    <property type="match status" value="1"/>
</dbReference>
<keyword evidence="4" id="KW-0297">G-protein coupled receptor</keyword>
<dbReference type="GO" id="GO:0016020">
    <property type="term" value="C:membrane"/>
    <property type="evidence" value="ECO:0007669"/>
    <property type="project" value="UniProtKB-SubCell"/>
</dbReference>
<dbReference type="InterPro" id="IPR050125">
    <property type="entry name" value="GPCR_opsins"/>
</dbReference>
<keyword evidence="6" id="KW-0675">Receptor</keyword>
<gene>
    <name evidence="11" type="ORF">ACEWY4_020300</name>
</gene>
<dbReference type="PRINTS" id="PR00237">
    <property type="entry name" value="GPCRRHODOPSN"/>
</dbReference>